<name>A0A2V4E6E8_9GAMM</name>
<reference evidence="1 2" key="1">
    <citation type="submission" date="2018-05" db="EMBL/GenBank/DDBJ databases">
        <title>Reference genomes for bee gut microbiota database.</title>
        <authorList>
            <person name="Ellegaard K.M."/>
        </authorList>
    </citation>
    <scope>NUCLEOTIDE SEQUENCE [LARGE SCALE GENOMIC DNA]</scope>
    <source>
        <strain evidence="1 2">ESL0177</strain>
    </source>
</reference>
<dbReference type="AlphaFoldDB" id="A0A2V4E6E8"/>
<sequence length="157" mass="17701">MTQPYQFINNNHAANQQANKNSNFDEHEVNEKGLGNAVKGTASQVDKAVQTGNGNLPIILEGKVTYEPLAKPDANEIRAGQKFADLGYDVTYKATASDKEIKNVRTHDLWVSGIGKVDVITPKVITEKSMLRRIEEKINKRRQLFFKLIYQLRICKV</sequence>
<evidence type="ECO:0000313" key="2">
    <source>
        <dbReference type="Proteomes" id="UP000247483"/>
    </source>
</evidence>
<comment type="caution">
    <text evidence="1">The sequence shown here is derived from an EMBL/GenBank/DDBJ whole genome shotgun (WGS) entry which is preliminary data.</text>
</comment>
<dbReference type="EMBL" id="QGLP01000005">
    <property type="protein sequence ID" value="PXZ03957.1"/>
    <property type="molecule type" value="Genomic_DNA"/>
</dbReference>
<accession>A0A2V4E6E8</accession>
<proteinExistence type="predicted"/>
<gene>
    <name evidence="1" type="ORF">DKK79_06135</name>
</gene>
<organism evidence="1 2">
    <name type="scientific">Gilliamella apicola</name>
    <dbReference type="NCBI Taxonomy" id="1196095"/>
    <lineage>
        <taxon>Bacteria</taxon>
        <taxon>Pseudomonadati</taxon>
        <taxon>Pseudomonadota</taxon>
        <taxon>Gammaproteobacteria</taxon>
        <taxon>Orbales</taxon>
        <taxon>Orbaceae</taxon>
        <taxon>Gilliamella</taxon>
    </lineage>
</organism>
<dbReference type="Proteomes" id="UP000247483">
    <property type="component" value="Unassembled WGS sequence"/>
</dbReference>
<evidence type="ECO:0000313" key="1">
    <source>
        <dbReference type="EMBL" id="PXZ03957.1"/>
    </source>
</evidence>
<protein>
    <submittedName>
        <fullName evidence="1">Uncharacterized protein</fullName>
    </submittedName>
</protein>